<evidence type="ECO:0000313" key="4">
    <source>
        <dbReference type="Proteomes" id="UP000695264"/>
    </source>
</evidence>
<comment type="caution">
    <text evidence="3">The sequence shown here is derived from an EMBL/GenBank/DDBJ whole genome shotgun (WGS) entry which is preliminary data.</text>
</comment>
<evidence type="ECO:0000313" key="3">
    <source>
        <dbReference type="EMBL" id="NJQ02365.1"/>
    </source>
</evidence>
<protein>
    <recommendedName>
        <fullName evidence="2">DUF6879 domain-containing protein</fullName>
    </recommendedName>
</protein>
<feature type="region of interest" description="Disordered" evidence="1">
    <location>
        <begin position="1"/>
        <end position="22"/>
    </location>
</feature>
<dbReference type="Proteomes" id="UP000695264">
    <property type="component" value="Unassembled WGS sequence"/>
</dbReference>
<evidence type="ECO:0000256" key="1">
    <source>
        <dbReference type="SAM" id="MobiDB-lite"/>
    </source>
</evidence>
<sequence>MTTTTTRTQGPPAGAPAGLGPPQQHGVPPFLLKTLITAVVGGFTYALTNATEQPEVWKLTASIFLGGAAMIIQYMIDFERRLGAVEHSLTVHNGEMKELVAEGFAKINQATELFGLVEGSALRADGVTRLVRNATAVGSEGPDIMKAFAQAEVHRLATLMADLNQKHADYDGEDHDWIVTLTQCATATIDATSTSVDDDFWPTELGQRYLRAQRDAIREHGVRIRRLFIVNTPREVDEELLQVVEHQKGLGIEVRVLALSELPPTAGIDTTNDFIVFDGELSYEVEPDLTGINAKTTLELREDRVARRVRRFKELWRAGEEEPDADPDPGD</sequence>
<dbReference type="Pfam" id="PF21806">
    <property type="entry name" value="DUF6879"/>
    <property type="match status" value="1"/>
</dbReference>
<keyword evidence="4" id="KW-1185">Reference proteome</keyword>
<accession>A0ABX1C2M1</accession>
<feature type="domain" description="DUF6879" evidence="2">
    <location>
        <begin position="210"/>
        <end position="321"/>
    </location>
</feature>
<evidence type="ECO:0000259" key="2">
    <source>
        <dbReference type="Pfam" id="PF21806"/>
    </source>
</evidence>
<reference evidence="3 4" key="1">
    <citation type="submission" date="2020-03" db="EMBL/GenBank/DDBJ databases">
        <title>WGS of actinomycetes isolated from Thailand.</title>
        <authorList>
            <person name="Thawai C."/>
        </authorList>
    </citation>
    <scope>NUCLEOTIDE SEQUENCE [LARGE SCALE GENOMIC DNA]</scope>
    <source>
        <strain evidence="3 4">PLAI 1-29</strain>
    </source>
</reference>
<dbReference type="RefSeq" id="WP_168102997.1">
    <property type="nucleotide sequence ID" value="NZ_JAATEN010000014.1"/>
</dbReference>
<name>A0ABX1C2M1_9ACTN</name>
<dbReference type="EMBL" id="JAATEN010000014">
    <property type="protein sequence ID" value="NJQ02365.1"/>
    <property type="molecule type" value="Genomic_DNA"/>
</dbReference>
<gene>
    <name evidence="3" type="ORF">HCK00_17915</name>
</gene>
<organism evidence="3 4">
    <name type="scientific">Streptomyces zingiberis</name>
    <dbReference type="NCBI Taxonomy" id="2053010"/>
    <lineage>
        <taxon>Bacteria</taxon>
        <taxon>Bacillati</taxon>
        <taxon>Actinomycetota</taxon>
        <taxon>Actinomycetes</taxon>
        <taxon>Kitasatosporales</taxon>
        <taxon>Streptomycetaceae</taxon>
        <taxon>Streptomyces</taxon>
    </lineage>
</organism>
<dbReference type="InterPro" id="IPR049244">
    <property type="entry name" value="DUF6879"/>
</dbReference>
<proteinExistence type="predicted"/>